<dbReference type="PANTHER" id="PTHR43977">
    <property type="entry name" value="STRUCTURAL MAINTENANCE OF CHROMOSOMES PROTEIN 3"/>
    <property type="match status" value="1"/>
</dbReference>
<dbReference type="PIRSF" id="PIRSF005719">
    <property type="entry name" value="SMC"/>
    <property type="match status" value="1"/>
</dbReference>
<evidence type="ECO:0000259" key="4">
    <source>
        <dbReference type="SMART" id="SM00968"/>
    </source>
</evidence>
<dbReference type="Gene3D" id="1.20.1060.20">
    <property type="match status" value="1"/>
</dbReference>
<sequence length="883" mass="102264">MEIEEARAKVSETSAKKYNDVLDAHEKIKDLENTLKDVAKELQNSNKEKESIEKRRTKALKKHTELELDVKDLQEKITGNIRANEDAARQLKILERNIQDSNDELERIRPMYEEQVMEEKEITKRIMEREKQLSILYQKQGRATQFSSKAARDKWLRKEIEDLERGKMLLEEIGRLKGELDGCDETIEKCRSQITTLQSHIDQSRQGFNKYKVQRDKLLDKRKSLWDKENTLTAEIDKLRAEVEKAEKSLDHAITGDVRRGMNSVRKICSEYNISGVYGPIIELLNCEEKFFTAVEVTAGNSLFHVVVENDDTSTQIIRHLNAHKGGRVTFIPLNRVRAPRITYPQSSDVIPLLKKLNFKHDYNPAFSQVFARTVVCKNLDVASRVARIDGLDCITLDGDQVSRKGSMTGGFYDHRRSKLKFMNIIKQNEDEIHSKEEELMKIDQKITELVSEQQKIEAECAHGKSEMEQFKQDIANANKQKQLISKALSKKELKEQLVACKTDRIETEARKAELETNLTTNLRRRKQELEAVISSADDDTLGVNAGLKAQELSDAKLLVDDATQQLRRVSDSISARSKEIKQIKEEINKLKSLEDEYERKLQEETKELEQLLSKKKIYSAKEEEYTKKIRELGRLTSDAFETYKRRNIKELHKALHRCNDQLQQFSHVNKKALDQYINFTEQREELQKRQAELDAGDEKIRELISVLDQRKDESIERTFKGVAWHFQKVFSELVPGDDGLLFMMKKKEGGHDDDEDGTREANPEGFFYWTRRDTVLKQLSGGQKTVVALTLIFAIQRCDPAPFYIFDEIDAALDPQYRTAVGNMIRRLADFSTTQFITTTFCPELVKVADKIYGVTHKSRYPYLWGKFFQCCLISCGSEFWI</sequence>
<evidence type="ECO:0000313" key="6">
    <source>
        <dbReference type="Proteomes" id="UP000289738"/>
    </source>
</evidence>
<evidence type="ECO:0000313" key="5">
    <source>
        <dbReference type="EMBL" id="RYR45819.1"/>
    </source>
</evidence>
<dbReference type="GO" id="GO:0051321">
    <property type="term" value="P:meiotic cell cycle"/>
    <property type="evidence" value="ECO:0007669"/>
    <property type="project" value="UniProtKB-KW"/>
</dbReference>
<dbReference type="InterPro" id="IPR027417">
    <property type="entry name" value="P-loop_NTPase"/>
</dbReference>
<dbReference type="AlphaFoldDB" id="A0A445C4H2"/>
<evidence type="ECO:0000256" key="2">
    <source>
        <dbReference type="ARBA" id="ARBA00023254"/>
    </source>
</evidence>
<name>A0A445C4H2_ARAHY</name>
<dbReference type="SUPFAM" id="SSF57997">
    <property type="entry name" value="Tropomyosin"/>
    <property type="match status" value="1"/>
</dbReference>
<protein>
    <recommendedName>
        <fullName evidence="4">SMC hinge domain-containing protein</fullName>
    </recommendedName>
</protein>
<dbReference type="GO" id="GO:0005524">
    <property type="term" value="F:ATP binding"/>
    <property type="evidence" value="ECO:0007669"/>
    <property type="project" value="InterPro"/>
</dbReference>
<feature type="domain" description="SMC hinge" evidence="4">
    <location>
        <begin position="275"/>
        <end position="387"/>
    </location>
</feature>
<dbReference type="InterPro" id="IPR010935">
    <property type="entry name" value="SMC_hinge"/>
</dbReference>
<keyword evidence="2" id="KW-0469">Meiosis</keyword>
<dbReference type="InterPro" id="IPR036277">
    <property type="entry name" value="SMC_hinge_sf"/>
</dbReference>
<keyword evidence="6" id="KW-1185">Reference proteome</keyword>
<feature type="coiled-coil region" evidence="3">
    <location>
        <begin position="574"/>
        <end position="622"/>
    </location>
</feature>
<dbReference type="EMBL" id="SDMP01000007">
    <property type="protein sequence ID" value="RYR45819.1"/>
    <property type="molecule type" value="Genomic_DNA"/>
</dbReference>
<dbReference type="SUPFAM" id="SSF75553">
    <property type="entry name" value="Smc hinge domain"/>
    <property type="match status" value="1"/>
</dbReference>
<dbReference type="SMART" id="SM00968">
    <property type="entry name" value="SMC_hinge"/>
    <property type="match status" value="1"/>
</dbReference>
<proteinExistence type="predicted"/>
<feature type="coiled-coil region" evidence="3">
    <location>
        <begin position="21"/>
        <end position="104"/>
    </location>
</feature>
<dbReference type="Pfam" id="PF06470">
    <property type="entry name" value="SMC_hinge"/>
    <property type="match status" value="1"/>
</dbReference>
<dbReference type="Pfam" id="PF02463">
    <property type="entry name" value="SMC_N"/>
    <property type="match status" value="1"/>
</dbReference>
<dbReference type="Gene3D" id="3.30.70.1620">
    <property type="match status" value="1"/>
</dbReference>
<dbReference type="Gene3D" id="3.40.50.300">
    <property type="entry name" value="P-loop containing nucleotide triphosphate hydrolases"/>
    <property type="match status" value="1"/>
</dbReference>
<organism evidence="5 6">
    <name type="scientific">Arachis hypogaea</name>
    <name type="common">Peanut</name>
    <dbReference type="NCBI Taxonomy" id="3818"/>
    <lineage>
        <taxon>Eukaryota</taxon>
        <taxon>Viridiplantae</taxon>
        <taxon>Streptophyta</taxon>
        <taxon>Embryophyta</taxon>
        <taxon>Tracheophyta</taxon>
        <taxon>Spermatophyta</taxon>
        <taxon>Magnoliopsida</taxon>
        <taxon>eudicotyledons</taxon>
        <taxon>Gunneridae</taxon>
        <taxon>Pentapetalae</taxon>
        <taxon>rosids</taxon>
        <taxon>fabids</taxon>
        <taxon>Fabales</taxon>
        <taxon>Fabaceae</taxon>
        <taxon>Papilionoideae</taxon>
        <taxon>50 kb inversion clade</taxon>
        <taxon>dalbergioids sensu lato</taxon>
        <taxon>Dalbergieae</taxon>
        <taxon>Pterocarpus clade</taxon>
        <taxon>Arachis</taxon>
    </lineage>
</organism>
<gene>
    <name evidence="5" type="ORF">Ahy_A07g031603</name>
</gene>
<feature type="coiled-coil region" evidence="3">
    <location>
        <begin position="426"/>
        <end position="511"/>
    </location>
</feature>
<dbReference type="SUPFAM" id="SSF52540">
    <property type="entry name" value="P-loop containing nucleoside triphosphate hydrolases"/>
    <property type="match status" value="1"/>
</dbReference>
<comment type="caution">
    <text evidence="5">The sequence shown here is derived from an EMBL/GenBank/DDBJ whole genome shotgun (WGS) entry which is preliminary data.</text>
</comment>
<dbReference type="GO" id="GO:0051276">
    <property type="term" value="P:chromosome organization"/>
    <property type="evidence" value="ECO:0007669"/>
    <property type="project" value="InterPro"/>
</dbReference>
<evidence type="ECO:0000256" key="1">
    <source>
        <dbReference type="ARBA" id="ARBA00023054"/>
    </source>
</evidence>
<accession>A0A445C4H2</accession>
<dbReference type="GO" id="GO:0005694">
    <property type="term" value="C:chromosome"/>
    <property type="evidence" value="ECO:0007669"/>
    <property type="project" value="InterPro"/>
</dbReference>
<evidence type="ECO:0000256" key="3">
    <source>
        <dbReference type="SAM" id="Coils"/>
    </source>
</evidence>
<reference evidence="5 6" key="1">
    <citation type="submission" date="2019-01" db="EMBL/GenBank/DDBJ databases">
        <title>Sequencing of cultivated peanut Arachis hypogaea provides insights into genome evolution and oil improvement.</title>
        <authorList>
            <person name="Chen X."/>
        </authorList>
    </citation>
    <scope>NUCLEOTIDE SEQUENCE [LARGE SCALE GENOMIC DNA]</scope>
    <source>
        <strain evidence="6">cv. Fuhuasheng</strain>
        <tissue evidence="5">Leaves</tissue>
    </source>
</reference>
<dbReference type="InterPro" id="IPR003395">
    <property type="entry name" value="RecF/RecN/SMC_N"/>
</dbReference>
<dbReference type="Proteomes" id="UP000289738">
    <property type="component" value="Chromosome A07"/>
</dbReference>
<dbReference type="InterPro" id="IPR024704">
    <property type="entry name" value="SMC"/>
</dbReference>
<feature type="coiled-coil region" evidence="3">
    <location>
        <begin position="229"/>
        <end position="256"/>
    </location>
</feature>
<keyword evidence="1 3" id="KW-0175">Coiled coil</keyword>
<dbReference type="GO" id="GO:0016887">
    <property type="term" value="F:ATP hydrolysis activity"/>
    <property type="evidence" value="ECO:0007669"/>
    <property type="project" value="InterPro"/>
</dbReference>